<dbReference type="EMBL" id="CP043494">
    <property type="protein sequence ID" value="WNG45308.1"/>
    <property type="molecule type" value="Genomic_DNA"/>
</dbReference>
<feature type="compositionally biased region" description="Low complexity" evidence="1">
    <location>
        <begin position="40"/>
        <end position="55"/>
    </location>
</feature>
<organism evidence="2 3">
    <name type="scientific">Archangium minus</name>
    <dbReference type="NCBI Taxonomy" id="83450"/>
    <lineage>
        <taxon>Bacteria</taxon>
        <taxon>Pseudomonadati</taxon>
        <taxon>Myxococcota</taxon>
        <taxon>Myxococcia</taxon>
        <taxon>Myxococcales</taxon>
        <taxon>Cystobacterineae</taxon>
        <taxon>Archangiaceae</taxon>
        <taxon>Archangium</taxon>
    </lineage>
</organism>
<evidence type="ECO:0000313" key="3">
    <source>
        <dbReference type="Proteomes" id="UP001611383"/>
    </source>
</evidence>
<feature type="region of interest" description="Disordered" evidence="1">
    <location>
        <begin position="1"/>
        <end position="92"/>
    </location>
</feature>
<proteinExistence type="predicted"/>
<dbReference type="Proteomes" id="UP001611383">
    <property type="component" value="Chromosome"/>
</dbReference>
<feature type="compositionally biased region" description="Basic and acidic residues" evidence="1">
    <location>
        <begin position="65"/>
        <end position="77"/>
    </location>
</feature>
<feature type="compositionally biased region" description="Basic residues" evidence="1">
    <location>
        <begin position="1"/>
        <end position="39"/>
    </location>
</feature>
<name>A0ABY9WNK9_9BACT</name>
<protein>
    <submittedName>
        <fullName evidence="2">Uncharacterized protein</fullName>
    </submittedName>
</protein>
<evidence type="ECO:0000256" key="1">
    <source>
        <dbReference type="SAM" id="MobiDB-lite"/>
    </source>
</evidence>
<sequence>MSCLRLRPRPRRLRAPTRGPRLRPRPRRPRRRPRWRPRAPTRGPPSRRGSLSRGPCVLPACRTPCPRERRASTRSMERFSAGMGGSTGEAPP</sequence>
<accession>A0ABY9WNK9</accession>
<keyword evidence="3" id="KW-1185">Reference proteome</keyword>
<gene>
    <name evidence="2" type="ORF">F0U60_15245</name>
</gene>
<reference evidence="2 3" key="1">
    <citation type="submission" date="2019-08" db="EMBL/GenBank/DDBJ databases">
        <title>Archangium and Cystobacter genomes.</title>
        <authorList>
            <person name="Chen I.-C.K."/>
            <person name="Wielgoss S."/>
        </authorList>
    </citation>
    <scope>NUCLEOTIDE SEQUENCE [LARGE SCALE GENOMIC DNA]</scope>
    <source>
        <strain evidence="2 3">Cbm 6</strain>
    </source>
</reference>
<evidence type="ECO:0000313" key="2">
    <source>
        <dbReference type="EMBL" id="WNG45308.1"/>
    </source>
</evidence>
<feature type="compositionally biased region" description="Gly residues" evidence="1">
    <location>
        <begin position="82"/>
        <end position="92"/>
    </location>
</feature>